<dbReference type="SUPFAM" id="SSF102114">
    <property type="entry name" value="Radical SAM enzymes"/>
    <property type="match status" value="1"/>
</dbReference>
<comment type="caution">
    <text evidence="6">The sequence shown here is derived from an EMBL/GenBank/DDBJ whole genome shotgun (WGS) entry which is preliminary data.</text>
</comment>
<dbReference type="SFLD" id="SFLDG01084">
    <property type="entry name" value="Uncharacterised_Radical_SAM_Su"/>
    <property type="match status" value="1"/>
</dbReference>
<evidence type="ECO:0000313" key="7">
    <source>
        <dbReference type="Proteomes" id="UP000260991"/>
    </source>
</evidence>
<dbReference type="InterPro" id="IPR040086">
    <property type="entry name" value="MJ0683-like"/>
</dbReference>
<sequence>MKIEHIRVRHAIDYSPHHHAYINPYNGCPMDCPFCYWLDDPEWEGRLQVRDNIVEMLRQELVQWDAKERIYVGSICDPFCNEEIHAGLTRQCLELLKEHKMPVLLTTSATNRIIRDYLSLLIEMREQLTIVVELARPPFMKAMKSGEHHPGIENANLLHQNGIRTWTTYAPIIPGVSDLEGVLNVLDEEIPVYVEELLCKEGTTQAERVKKWVKQDYPEAYVTVREMIETQDYTDYNALMKKYERNERILNFPFRI</sequence>
<keyword evidence="1" id="KW-0949">S-adenosyl-L-methionine</keyword>
<reference evidence="6 7" key="1">
    <citation type="submission" date="2018-08" db="EMBL/GenBank/DDBJ databases">
        <title>A genome reference for cultivated species of the human gut microbiota.</title>
        <authorList>
            <person name="Zou Y."/>
            <person name="Xue W."/>
            <person name="Luo G."/>
        </authorList>
    </citation>
    <scope>NUCLEOTIDE SEQUENCE [LARGE SCALE GENOMIC DNA]</scope>
    <source>
        <strain evidence="6 7">AF32-8AC</strain>
    </source>
</reference>
<dbReference type="Gene3D" id="3.20.20.70">
    <property type="entry name" value="Aldolase class I"/>
    <property type="match status" value="1"/>
</dbReference>
<dbReference type="InterPro" id="IPR013785">
    <property type="entry name" value="Aldolase_TIM"/>
</dbReference>
<dbReference type="PANTHER" id="PTHR43432">
    <property type="entry name" value="SLR0285 PROTEIN"/>
    <property type="match status" value="1"/>
</dbReference>
<evidence type="ECO:0000259" key="5">
    <source>
        <dbReference type="Pfam" id="PF04055"/>
    </source>
</evidence>
<dbReference type="SFLD" id="SFLDS00029">
    <property type="entry name" value="Radical_SAM"/>
    <property type="match status" value="1"/>
</dbReference>
<organism evidence="6 7">
    <name type="scientific">Faecalibacterium prausnitzii</name>
    <dbReference type="NCBI Taxonomy" id="853"/>
    <lineage>
        <taxon>Bacteria</taxon>
        <taxon>Bacillati</taxon>
        <taxon>Bacillota</taxon>
        <taxon>Clostridia</taxon>
        <taxon>Eubacteriales</taxon>
        <taxon>Oscillospiraceae</taxon>
        <taxon>Faecalibacterium</taxon>
    </lineage>
</organism>
<dbReference type="AlphaFoldDB" id="A0A3E2TYG9"/>
<protein>
    <submittedName>
        <fullName evidence="6">Radical SAM protein</fullName>
    </submittedName>
</protein>
<proteinExistence type="predicted"/>
<dbReference type="RefSeq" id="WP_158403808.1">
    <property type="nucleotide sequence ID" value="NZ_QVER01000021.1"/>
</dbReference>
<dbReference type="InterPro" id="IPR058240">
    <property type="entry name" value="rSAM_sf"/>
</dbReference>
<dbReference type="GO" id="GO:0046872">
    <property type="term" value="F:metal ion binding"/>
    <property type="evidence" value="ECO:0007669"/>
    <property type="project" value="UniProtKB-KW"/>
</dbReference>
<dbReference type="PANTHER" id="PTHR43432:SF4">
    <property type="entry name" value="RADICAL SAM CORE DOMAIN-CONTAINING PROTEIN"/>
    <property type="match status" value="1"/>
</dbReference>
<dbReference type="GO" id="GO:0003824">
    <property type="term" value="F:catalytic activity"/>
    <property type="evidence" value="ECO:0007669"/>
    <property type="project" value="InterPro"/>
</dbReference>
<keyword evidence="4" id="KW-0411">Iron-sulfur</keyword>
<evidence type="ECO:0000256" key="1">
    <source>
        <dbReference type="ARBA" id="ARBA00022691"/>
    </source>
</evidence>
<accession>A0A3E2TYG9</accession>
<gene>
    <name evidence="6" type="ORF">DWZ46_13055</name>
</gene>
<keyword evidence="2" id="KW-0479">Metal-binding</keyword>
<keyword evidence="3" id="KW-0408">Iron</keyword>
<evidence type="ECO:0000256" key="3">
    <source>
        <dbReference type="ARBA" id="ARBA00023004"/>
    </source>
</evidence>
<evidence type="ECO:0000256" key="2">
    <source>
        <dbReference type="ARBA" id="ARBA00022723"/>
    </source>
</evidence>
<dbReference type="InterPro" id="IPR007197">
    <property type="entry name" value="rSAM"/>
</dbReference>
<evidence type="ECO:0000313" key="6">
    <source>
        <dbReference type="EMBL" id="RGB86824.1"/>
    </source>
</evidence>
<name>A0A3E2TYG9_9FIRM</name>
<feature type="domain" description="Radical SAM core" evidence="5">
    <location>
        <begin position="22"/>
        <end position="178"/>
    </location>
</feature>
<dbReference type="Pfam" id="PF04055">
    <property type="entry name" value="Radical_SAM"/>
    <property type="match status" value="1"/>
</dbReference>
<evidence type="ECO:0000256" key="4">
    <source>
        <dbReference type="ARBA" id="ARBA00023014"/>
    </source>
</evidence>
<dbReference type="GO" id="GO:0051536">
    <property type="term" value="F:iron-sulfur cluster binding"/>
    <property type="evidence" value="ECO:0007669"/>
    <property type="project" value="UniProtKB-KW"/>
</dbReference>
<dbReference type="EMBL" id="QVER01000021">
    <property type="protein sequence ID" value="RGB86824.1"/>
    <property type="molecule type" value="Genomic_DNA"/>
</dbReference>
<dbReference type="Proteomes" id="UP000260991">
    <property type="component" value="Unassembled WGS sequence"/>
</dbReference>